<feature type="compositionally biased region" description="Basic and acidic residues" evidence="1">
    <location>
        <begin position="21"/>
        <end position="33"/>
    </location>
</feature>
<proteinExistence type="predicted"/>
<keyword evidence="3" id="KW-1185">Reference proteome</keyword>
<dbReference type="EMBL" id="JACJVP010000001">
    <property type="protein sequence ID" value="MBB6669211.1"/>
    <property type="molecule type" value="Genomic_DNA"/>
</dbReference>
<feature type="compositionally biased region" description="Basic residues" evidence="1">
    <location>
        <begin position="1"/>
        <end position="18"/>
    </location>
</feature>
<dbReference type="RefSeq" id="WP_185140648.1">
    <property type="nucleotide sequence ID" value="NZ_JACJVP010000001.1"/>
</dbReference>
<feature type="region of interest" description="Disordered" evidence="1">
    <location>
        <begin position="1"/>
        <end position="49"/>
    </location>
</feature>
<accession>A0A7X0RMU8</accession>
<comment type="caution">
    <text evidence="2">The sequence shown here is derived from an EMBL/GenBank/DDBJ whole genome shotgun (WGS) entry which is preliminary data.</text>
</comment>
<evidence type="ECO:0000256" key="1">
    <source>
        <dbReference type="SAM" id="MobiDB-lite"/>
    </source>
</evidence>
<gene>
    <name evidence="2" type="ORF">H7C19_00760</name>
</gene>
<dbReference type="Pfam" id="PF19767">
    <property type="entry name" value="DUF6254"/>
    <property type="match status" value="1"/>
</dbReference>
<reference evidence="2 3" key="1">
    <citation type="submission" date="2020-08" db="EMBL/GenBank/DDBJ databases">
        <title>Cohnella phylogeny.</title>
        <authorList>
            <person name="Dunlap C."/>
        </authorList>
    </citation>
    <scope>NUCLEOTIDE SEQUENCE [LARGE SCALE GENOMIC DNA]</scope>
    <source>
        <strain evidence="2 3">DSM 28246</strain>
    </source>
</reference>
<evidence type="ECO:0000313" key="3">
    <source>
        <dbReference type="Proteomes" id="UP000547209"/>
    </source>
</evidence>
<dbReference type="AlphaFoldDB" id="A0A7X0RMU8"/>
<organism evidence="2 3">
    <name type="scientific">Cohnella nanjingensis</name>
    <dbReference type="NCBI Taxonomy" id="1387779"/>
    <lineage>
        <taxon>Bacteria</taxon>
        <taxon>Bacillati</taxon>
        <taxon>Bacillota</taxon>
        <taxon>Bacilli</taxon>
        <taxon>Bacillales</taxon>
        <taxon>Paenibacillaceae</taxon>
        <taxon>Cohnella</taxon>
    </lineage>
</organism>
<dbReference type="InterPro" id="IPR046221">
    <property type="entry name" value="DUF6254"/>
</dbReference>
<name>A0A7X0RMU8_9BACL</name>
<dbReference type="Proteomes" id="UP000547209">
    <property type="component" value="Unassembled WGS sequence"/>
</dbReference>
<evidence type="ECO:0000313" key="2">
    <source>
        <dbReference type="EMBL" id="MBB6669211.1"/>
    </source>
</evidence>
<protein>
    <submittedName>
        <fullName evidence="2">Uncharacterized protein</fullName>
    </submittedName>
</protein>
<sequence>MTTSKRRRESAWKSRKQQAQHPHDKGPSLHELARNAGQAEDGESGNPTL</sequence>